<feature type="lipid moiety-binding region" description="S-diacylglycerol cysteine" evidence="7">
    <location>
        <position position="21"/>
    </location>
</feature>
<comment type="subcellular location">
    <subcellularLocation>
        <location evidence="1">Membrane</location>
        <topology evidence="1">Lipid-anchor</topology>
    </subcellularLocation>
</comment>
<dbReference type="PROSITE" id="PS51257">
    <property type="entry name" value="PROKAR_LIPOPROTEIN"/>
    <property type="match status" value="1"/>
</dbReference>
<dbReference type="EMBL" id="CP000733">
    <property type="protein sequence ID" value="ABS77906.1"/>
    <property type="molecule type" value="Genomic_DNA"/>
</dbReference>
<gene>
    <name evidence="8" type="primary">metQ</name>
    <name evidence="8" type="ordered locus">CBUD_1999</name>
</gene>
<dbReference type="Pfam" id="PF03180">
    <property type="entry name" value="Lipoprotein_9"/>
    <property type="match status" value="1"/>
</dbReference>
<evidence type="ECO:0000256" key="2">
    <source>
        <dbReference type="ARBA" id="ARBA00022729"/>
    </source>
</evidence>
<comment type="similarity">
    <text evidence="6">Belongs to the nlpA lipoprotein family.</text>
</comment>
<proteinExistence type="inferred from homology"/>
<keyword evidence="2" id="KW-0732">Signal</keyword>
<dbReference type="InterPro" id="IPR004872">
    <property type="entry name" value="Lipoprotein_NlpA"/>
</dbReference>
<accession>A9KET9</accession>
<dbReference type="GO" id="GO:0016020">
    <property type="term" value="C:membrane"/>
    <property type="evidence" value="ECO:0007669"/>
    <property type="project" value="UniProtKB-SubCell"/>
</dbReference>
<dbReference type="KEGG" id="cbd:CBUD_1999"/>
<reference evidence="8 9" key="1">
    <citation type="journal article" date="2009" name="Infect. Immun.">
        <title>Comparative genomics reveal extensive transposon-mediated genomic plasticity and diversity among potential effector proteins within the genus Coxiella.</title>
        <authorList>
            <person name="Beare P.A."/>
            <person name="Unsworth N."/>
            <person name="Andoh M."/>
            <person name="Voth D.E."/>
            <person name="Omsland A."/>
            <person name="Gilk S.D."/>
            <person name="Williams K.P."/>
            <person name="Sobral B.W."/>
            <person name="Kupko J.J.III."/>
            <person name="Porcella S.F."/>
            <person name="Samuel J.E."/>
            <person name="Heinzen R.A."/>
        </authorList>
    </citation>
    <scope>NUCLEOTIDE SEQUENCE [LARGE SCALE GENOMIC DNA]</scope>
    <source>
        <strain evidence="8 9">Dugway 5J108-111</strain>
    </source>
</reference>
<dbReference type="HOGENOM" id="CLU_067080_0_0_6"/>
<dbReference type="CDD" id="cd13598">
    <property type="entry name" value="PBP2_lipoprotein_IlpA_like"/>
    <property type="match status" value="1"/>
</dbReference>
<keyword evidence="4" id="KW-0564">Palmitate</keyword>
<evidence type="ECO:0000313" key="9">
    <source>
        <dbReference type="Proteomes" id="UP000008555"/>
    </source>
</evidence>
<dbReference type="PIRSF" id="PIRSF002854">
    <property type="entry name" value="MetQ"/>
    <property type="match status" value="1"/>
</dbReference>
<dbReference type="SMR" id="A9KET9"/>
<keyword evidence="3" id="KW-0472">Membrane</keyword>
<evidence type="ECO:0000256" key="3">
    <source>
        <dbReference type="ARBA" id="ARBA00023136"/>
    </source>
</evidence>
<dbReference type="AlphaFoldDB" id="A9KET9"/>
<keyword evidence="5 6" id="KW-0449">Lipoprotein</keyword>
<dbReference type="Gene3D" id="3.40.190.10">
    <property type="entry name" value="Periplasmic binding protein-like II"/>
    <property type="match status" value="2"/>
</dbReference>
<dbReference type="NCBIfam" id="TIGR00363">
    <property type="entry name" value="MetQ/NlpA family lipoprotein"/>
    <property type="match status" value="1"/>
</dbReference>
<evidence type="ECO:0000256" key="1">
    <source>
        <dbReference type="ARBA" id="ARBA00004635"/>
    </source>
</evidence>
<dbReference type="PANTHER" id="PTHR30429">
    <property type="entry name" value="D-METHIONINE-BINDING LIPOPROTEIN METQ"/>
    <property type="match status" value="1"/>
</dbReference>
<name>A9KET9_COXBN</name>
<protein>
    <recommendedName>
        <fullName evidence="6">Lipoprotein</fullName>
    </recommendedName>
</protein>
<evidence type="ECO:0000256" key="7">
    <source>
        <dbReference type="PIRSR" id="PIRSR002854-1"/>
    </source>
</evidence>
<evidence type="ECO:0000313" key="8">
    <source>
        <dbReference type="EMBL" id="ABS77906.1"/>
    </source>
</evidence>
<dbReference type="PANTHER" id="PTHR30429:SF1">
    <property type="entry name" value="D-METHIONINE-BINDING LIPOPROTEIN METQ-RELATED"/>
    <property type="match status" value="1"/>
</dbReference>
<evidence type="ECO:0000256" key="5">
    <source>
        <dbReference type="ARBA" id="ARBA00023288"/>
    </source>
</evidence>
<dbReference type="Proteomes" id="UP000008555">
    <property type="component" value="Chromosome"/>
</dbReference>
<sequence>MLKKLMRLLISGVMLVGLTACHQKEAKNEVRVGTIAGPETQLMEVAKQVALNRYGLHVNIITFSDYNTPNEALADGSVDANMFQHLPYLKAQIEMRGYKIVSIGKTFVYPMGLYSKKITALTQLKTGAKIAVPSDPSNEARALLLLEKAQLIQLKTHVTINATPMDIASNPKKLKIVELDAAQLSRSLGDVDLAAINTNYAIPAGLSPSRDALLTEGPNSPYANVVAVREDDKNDPRLKQLVSALHSPAVLSAAKKIFGDGAIPAWK</sequence>
<evidence type="ECO:0000256" key="4">
    <source>
        <dbReference type="ARBA" id="ARBA00023139"/>
    </source>
</evidence>
<evidence type="ECO:0000256" key="6">
    <source>
        <dbReference type="PIRNR" id="PIRNR002854"/>
    </source>
</evidence>
<dbReference type="RefSeq" id="WP_005769431.1">
    <property type="nucleotide sequence ID" value="NC_009727.1"/>
</dbReference>
<organism evidence="8 9">
    <name type="scientific">Coxiella burnetii (strain Dugway 5J108-111)</name>
    <dbReference type="NCBI Taxonomy" id="434922"/>
    <lineage>
        <taxon>Bacteria</taxon>
        <taxon>Pseudomonadati</taxon>
        <taxon>Pseudomonadota</taxon>
        <taxon>Gammaproteobacteria</taxon>
        <taxon>Legionellales</taxon>
        <taxon>Coxiellaceae</taxon>
        <taxon>Coxiella</taxon>
    </lineage>
</organism>
<dbReference type="SUPFAM" id="SSF53850">
    <property type="entry name" value="Periplasmic binding protein-like II"/>
    <property type="match status" value="1"/>
</dbReference>